<sequence length="658" mass="74403">MAPATKRGEKPAAPANDWPDKGHTPTHKAYDGHFSRHPIPQLQGPFEESIIESIELQKSERITNLDAQSRRRNLIERPEYERLCGRKWRQRADERYHPLWKLTAQMSFGVHLLFEGLAKSDVEVLKILQVHVDEIDGFIGRTSEDFLIIQIDVRTRTQYLKLPLQNLDIFDEMLDERSFRLSMIDYNDRIEHAIERFTAAIRDALKDVQKGREAIGALWAYLRRAAQENDPLSAKMLAVYKAMLANSEGWNVAFSKLYRRGFALQSALFQLGLAITEMQRRVGVASRKSVVSYKKPSGPYVGIDTDMIQVSYMQTCKSISRGKSLRERLIEKGASITAAASPPNKPLPRAPELPGTATFLKSKECHRMMQKSVPNLRAAKEKGDYSKDTKRRGRASSVNGPSGGLYSEGIIPRLRRLSRPRLKMERSAGDNLEPTAARPSTAPSRTSKAQSVSLEQKKPLHVTRKEQPLRSQGTFLLAQAECSATAQTSLRREAMKNQLLQYFRSDRVMDAWEYTTQKEGRNTRHSSQLKKNGPWSIFCTESSHNSGTPMDLETNTIAANLKANMAWLHDDSDVMNTYSLKPKRNVDPRVHVFSVHLNAAEDNCEAERPGHSDNLGTMVGDAQITALPSIPASLRSRENVQHHPPYRRRIAEPANIFT</sequence>
<feature type="compositionally biased region" description="Polar residues" evidence="1">
    <location>
        <begin position="441"/>
        <end position="454"/>
    </location>
</feature>
<comment type="caution">
    <text evidence="2">The sequence shown here is derived from an EMBL/GenBank/DDBJ whole genome shotgun (WGS) entry which is preliminary data.</text>
</comment>
<evidence type="ECO:0000313" key="3">
    <source>
        <dbReference type="Proteomes" id="UP000247233"/>
    </source>
</evidence>
<feature type="compositionally biased region" description="Basic and acidic residues" evidence="1">
    <location>
        <begin position="455"/>
        <end position="467"/>
    </location>
</feature>
<keyword evidence="3" id="KW-1185">Reference proteome</keyword>
<evidence type="ECO:0000256" key="1">
    <source>
        <dbReference type="SAM" id="MobiDB-lite"/>
    </source>
</evidence>
<reference evidence="2 3" key="1">
    <citation type="submission" date="2016-12" db="EMBL/GenBank/DDBJ databases">
        <title>The genomes of Aspergillus section Nigri reveals drivers in fungal speciation.</title>
        <authorList>
            <consortium name="DOE Joint Genome Institute"/>
            <person name="Vesth T.C."/>
            <person name="Nybo J."/>
            <person name="Theobald S."/>
            <person name="Brandl J."/>
            <person name="Frisvad J.C."/>
            <person name="Nielsen K.F."/>
            <person name="Lyhne E.K."/>
            <person name="Kogle M.E."/>
            <person name="Kuo A."/>
            <person name="Riley R."/>
            <person name="Clum A."/>
            <person name="Nolan M."/>
            <person name="Lipzen A."/>
            <person name="Salamov A."/>
            <person name="Henrissat B."/>
            <person name="Wiebenga A."/>
            <person name="De Vries R.P."/>
            <person name="Grigoriev I.V."/>
            <person name="Mortensen U.H."/>
            <person name="Andersen M.R."/>
            <person name="Baker S.E."/>
        </authorList>
    </citation>
    <scope>NUCLEOTIDE SEQUENCE [LARGE SCALE GENOMIC DNA]</scope>
    <source>
        <strain evidence="2 3">CBS 117.55</strain>
    </source>
</reference>
<feature type="compositionally biased region" description="Basic and acidic residues" evidence="1">
    <location>
        <begin position="1"/>
        <end position="10"/>
    </location>
</feature>
<name>A0A317UX36_9EURO</name>
<dbReference type="EMBL" id="MSFL01000060">
    <property type="protein sequence ID" value="PWY64540.1"/>
    <property type="molecule type" value="Genomic_DNA"/>
</dbReference>
<organism evidence="2 3">
    <name type="scientific">Aspergillus heteromorphus CBS 117.55</name>
    <dbReference type="NCBI Taxonomy" id="1448321"/>
    <lineage>
        <taxon>Eukaryota</taxon>
        <taxon>Fungi</taxon>
        <taxon>Dikarya</taxon>
        <taxon>Ascomycota</taxon>
        <taxon>Pezizomycotina</taxon>
        <taxon>Eurotiomycetes</taxon>
        <taxon>Eurotiomycetidae</taxon>
        <taxon>Eurotiales</taxon>
        <taxon>Aspergillaceae</taxon>
        <taxon>Aspergillus</taxon>
        <taxon>Aspergillus subgen. Circumdati</taxon>
    </lineage>
</organism>
<evidence type="ECO:0000313" key="2">
    <source>
        <dbReference type="EMBL" id="PWY64540.1"/>
    </source>
</evidence>
<dbReference type="STRING" id="1448321.A0A317UX36"/>
<dbReference type="GeneID" id="37060852"/>
<feature type="region of interest" description="Disordered" evidence="1">
    <location>
        <begin position="376"/>
        <end position="467"/>
    </location>
</feature>
<dbReference type="RefSeq" id="XP_025394311.1">
    <property type="nucleotide sequence ID" value="XM_025538615.1"/>
</dbReference>
<accession>A0A317UX36</accession>
<feature type="region of interest" description="Disordered" evidence="1">
    <location>
        <begin position="1"/>
        <end position="38"/>
    </location>
</feature>
<gene>
    <name evidence="2" type="ORF">BO70DRAFT_203502</name>
</gene>
<feature type="compositionally biased region" description="Basic and acidic residues" evidence="1">
    <location>
        <begin position="378"/>
        <end position="388"/>
    </location>
</feature>
<dbReference type="AlphaFoldDB" id="A0A317UX36"/>
<protein>
    <submittedName>
        <fullName evidence="2">Uncharacterized protein</fullName>
    </submittedName>
</protein>
<dbReference type="VEuPathDB" id="FungiDB:BO70DRAFT_203502"/>
<dbReference type="OrthoDB" id="5389734at2759"/>
<feature type="compositionally biased region" description="Basic and acidic residues" evidence="1">
    <location>
        <begin position="18"/>
        <end position="34"/>
    </location>
</feature>
<proteinExistence type="predicted"/>
<dbReference type="Proteomes" id="UP000247233">
    <property type="component" value="Unassembled WGS sequence"/>
</dbReference>